<dbReference type="AlphaFoldDB" id="A0AAD8KHC8"/>
<protein>
    <submittedName>
        <fullName evidence="1">Uncharacterized protein</fullName>
    </submittedName>
</protein>
<proteinExistence type="predicted"/>
<gene>
    <name evidence="1" type="ORF">QVD17_18322</name>
</gene>
<evidence type="ECO:0000313" key="1">
    <source>
        <dbReference type="EMBL" id="KAK1423029.1"/>
    </source>
</evidence>
<reference evidence="1" key="1">
    <citation type="journal article" date="2023" name="bioRxiv">
        <title>Improved chromosome-level genome assembly for marigold (Tagetes erecta).</title>
        <authorList>
            <person name="Jiang F."/>
            <person name="Yuan L."/>
            <person name="Wang S."/>
            <person name="Wang H."/>
            <person name="Xu D."/>
            <person name="Wang A."/>
            <person name="Fan W."/>
        </authorList>
    </citation>
    <scope>NUCLEOTIDE SEQUENCE</scope>
    <source>
        <strain evidence="1">WSJ</strain>
        <tissue evidence="1">Leaf</tissue>
    </source>
</reference>
<evidence type="ECO:0000313" key="2">
    <source>
        <dbReference type="Proteomes" id="UP001229421"/>
    </source>
</evidence>
<dbReference type="Proteomes" id="UP001229421">
    <property type="component" value="Unassembled WGS sequence"/>
</dbReference>
<organism evidence="1 2">
    <name type="scientific">Tagetes erecta</name>
    <name type="common">African marigold</name>
    <dbReference type="NCBI Taxonomy" id="13708"/>
    <lineage>
        <taxon>Eukaryota</taxon>
        <taxon>Viridiplantae</taxon>
        <taxon>Streptophyta</taxon>
        <taxon>Embryophyta</taxon>
        <taxon>Tracheophyta</taxon>
        <taxon>Spermatophyta</taxon>
        <taxon>Magnoliopsida</taxon>
        <taxon>eudicotyledons</taxon>
        <taxon>Gunneridae</taxon>
        <taxon>Pentapetalae</taxon>
        <taxon>asterids</taxon>
        <taxon>campanulids</taxon>
        <taxon>Asterales</taxon>
        <taxon>Asteraceae</taxon>
        <taxon>Asteroideae</taxon>
        <taxon>Heliantheae alliance</taxon>
        <taxon>Tageteae</taxon>
        <taxon>Tagetes</taxon>
    </lineage>
</organism>
<dbReference type="EMBL" id="JAUHHV010000005">
    <property type="protein sequence ID" value="KAK1423029.1"/>
    <property type="molecule type" value="Genomic_DNA"/>
</dbReference>
<accession>A0AAD8KHC8</accession>
<keyword evidence="2" id="KW-1185">Reference proteome</keyword>
<sequence length="105" mass="12255">MDQSKSHQTTQTKPLFLNESEPHIRNIPFFNGSKHESLSLISTCYPRAHTPIQTNMYVCMYVTTNSTPPKSRTISICFYLSYPSHFHFFLTYESFLNHHRVLLLG</sequence>
<name>A0AAD8KHC8_TARER</name>
<comment type="caution">
    <text evidence="1">The sequence shown here is derived from an EMBL/GenBank/DDBJ whole genome shotgun (WGS) entry which is preliminary data.</text>
</comment>